<keyword evidence="4" id="KW-1185">Reference proteome</keyword>
<dbReference type="InterPro" id="IPR015943">
    <property type="entry name" value="WD40/YVTN_repeat-like_dom_sf"/>
</dbReference>
<evidence type="ECO:0000256" key="1">
    <source>
        <dbReference type="SAM" id="MobiDB-lite"/>
    </source>
</evidence>
<evidence type="ECO:0000256" key="2">
    <source>
        <dbReference type="SAM" id="Phobius"/>
    </source>
</evidence>
<evidence type="ECO:0008006" key="5">
    <source>
        <dbReference type="Google" id="ProtNLM"/>
    </source>
</evidence>
<evidence type="ECO:0000313" key="4">
    <source>
        <dbReference type="Proteomes" id="UP001164965"/>
    </source>
</evidence>
<dbReference type="RefSeq" id="WP_265383042.1">
    <property type="nucleotide sequence ID" value="NZ_CP110615.1"/>
</dbReference>
<feature type="compositionally biased region" description="Low complexity" evidence="1">
    <location>
        <begin position="87"/>
        <end position="101"/>
    </location>
</feature>
<feature type="transmembrane region" description="Helical" evidence="2">
    <location>
        <begin position="40"/>
        <end position="62"/>
    </location>
</feature>
<dbReference type="EMBL" id="CP110615">
    <property type="protein sequence ID" value="UZJ24936.1"/>
    <property type="molecule type" value="Genomic_DNA"/>
</dbReference>
<gene>
    <name evidence="3" type="ORF">RHODO2019_17875</name>
</gene>
<organism evidence="3 4">
    <name type="scientific">Rhodococcus antarcticus</name>
    <dbReference type="NCBI Taxonomy" id="2987751"/>
    <lineage>
        <taxon>Bacteria</taxon>
        <taxon>Bacillati</taxon>
        <taxon>Actinomycetota</taxon>
        <taxon>Actinomycetes</taxon>
        <taxon>Mycobacteriales</taxon>
        <taxon>Nocardiaceae</taxon>
        <taxon>Rhodococcus</taxon>
    </lineage>
</organism>
<keyword evidence="2" id="KW-1133">Transmembrane helix</keyword>
<accession>A0ABY6P0Q2</accession>
<protein>
    <recommendedName>
        <fullName evidence="5">Exo-alpha-sialidase</fullName>
    </recommendedName>
</protein>
<dbReference type="SUPFAM" id="SSF50939">
    <property type="entry name" value="Sialidases"/>
    <property type="match status" value="1"/>
</dbReference>
<reference evidence="3" key="1">
    <citation type="submission" date="2022-10" db="EMBL/GenBank/DDBJ databases">
        <title>Rhodococcus sp.75.</title>
        <authorList>
            <person name="Sun M."/>
        </authorList>
    </citation>
    <scope>NUCLEOTIDE SEQUENCE</scope>
    <source>
        <strain evidence="3">75</strain>
    </source>
</reference>
<evidence type="ECO:0000313" key="3">
    <source>
        <dbReference type="EMBL" id="UZJ24936.1"/>
    </source>
</evidence>
<dbReference type="InterPro" id="IPR036278">
    <property type="entry name" value="Sialidase_sf"/>
</dbReference>
<dbReference type="Gene3D" id="2.130.10.10">
    <property type="entry name" value="YVTN repeat-like/Quinoprotein amine dehydrogenase"/>
    <property type="match status" value="1"/>
</dbReference>
<proteinExistence type="predicted"/>
<keyword evidence="2" id="KW-0812">Transmembrane</keyword>
<keyword evidence="2" id="KW-0472">Membrane</keyword>
<sequence>MTSPHDPLARLRPEITPLAAPDGAHQEVLRRAARRRVRTASIVASGAAVVALVVAVPLVVVAGGTDEQVAQPAPPTSPLLTPAPTTVVPAPAAPTATVPPVTTAPPPSDDGRPTGPVPRGFAPQSVTFISTRDGWTLGQAPCTKQPCTSVARTSDGGASWVGTAAPRTGDVLGSAVTSGVDQLRFGSPTDGWAFGGELWSTHDGDHWDAVPLPAGQAAVSLAANSTRVVAGLGVGCGTSGACTQTVLRSAASGGDAFTPLPGASTVPGRAAVTLSGSTVWALSVDGGTTRLVRGAADGSSDVAALPTPCTQNADRARMAASTRTDLVLACTTTGSTDVQVFASKDAGGSWARTGSATLPGALTAVAAAPGTVLLSDDAGGVQRSTDGGASFGTVLAGSGFSFVGLTSSSQGVALPATPGVADLRITRDGGTSWQTLDVS</sequence>
<dbReference type="Proteomes" id="UP001164965">
    <property type="component" value="Chromosome"/>
</dbReference>
<feature type="region of interest" description="Disordered" evidence="1">
    <location>
        <begin position="87"/>
        <end position="122"/>
    </location>
</feature>
<name>A0ABY6P0Q2_9NOCA</name>